<evidence type="ECO:0000313" key="11">
    <source>
        <dbReference type="Proteomes" id="UP000002866"/>
    </source>
</evidence>
<evidence type="ECO:0000256" key="5">
    <source>
        <dbReference type="ARBA" id="ARBA00022825"/>
    </source>
</evidence>
<keyword evidence="2" id="KW-0031">Aminopeptidase</keyword>
<dbReference type="InterPro" id="IPR001375">
    <property type="entry name" value="Peptidase_S9_cat"/>
</dbReference>
<dbReference type="PANTHER" id="PTHR11731">
    <property type="entry name" value="PROTEASE FAMILY S9B,C DIPEPTIDYL-PEPTIDASE IV-RELATED"/>
    <property type="match status" value="1"/>
</dbReference>
<name>I2GYP0_HENB6</name>
<comment type="similarity">
    <text evidence="1">Belongs to the peptidase S9B family.</text>
</comment>
<dbReference type="InterPro" id="IPR029058">
    <property type="entry name" value="AB_hydrolase_fold"/>
</dbReference>
<keyword evidence="5" id="KW-0720">Serine protease</keyword>
<organism evidence="10 11">
    <name type="scientific">Henningerozyma blattae (strain ATCC 34711 / CBS 6284 / DSM 70876 / NBRC 10599 / NRRL Y-10934 / UCD 77-7)</name>
    <name type="common">Yeast</name>
    <name type="synonym">Tetrapisispora blattae</name>
    <dbReference type="NCBI Taxonomy" id="1071380"/>
    <lineage>
        <taxon>Eukaryota</taxon>
        <taxon>Fungi</taxon>
        <taxon>Dikarya</taxon>
        <taxon>Ascomycota</taxon>
        <taxon>Saccharomycotina</taxon>
        <taxon>Saccharomycetes</taxon>
        <taxon>Saccharomycetales</taxon>
        <taxon>Saccharomycetaceae</taxon>
        <taxon>Henningerozyma</taxon>
    </lineage>
</organism>
<keyword evidence="7" id="KW-1133">Transmembrane helix</keyword>
<dbReference type="KEGG" id="tbl:TBLA_0B04040"/>
<evidence type="ECO:0000259" key="8">
    <source>
        <dbReference type="Pfam" id="PF00326"/>
    </source>
</evidence>
<evidence type="ECO:0000256" key="4">
    <source>
        <dbReference type="ARBA" id="ARBA00022801"/>
    </source>
</evidence>
<keyword evidence="3" id="KW-0645">Protease</keyword>
<dbReference type="Gene3D" id="3.40.50.1820">
    <property type="entry name" value="alpha/beta hydrolase"/>
    <property type="match status" value="1"/>
</dbReference>
<dbReference type="Gene3D" id="2.140.10.30">
    <property type="entry name" value="Dipeptidylpeptidase IV, N-terminal domain"/>
    <property type="match status" value="1"/>
</dbReference>
<dbReference type="OMA" id="NYDMHIF"/>
<dbReference type="RefSeq" id="XP_004178761.1">
    <property type="nucleotide sequence ID" value="XM_004178713.1"/>
</dbReference>
<dbReference type="SUPFAM" id="SSF53474">
    <property type="entry name" value="alpha/beta-Hydrolases"/>
    <property type="match status" value="1"/>
</dbReference>
<evidence type="ECO:0000259" key="9">
    <source>
        <dbReference type="Pfam" id="PF00930"/>
    </source>
</evidence>
<dbReference type="GO" id="GO:0006508">
    <property type="term" value="P:proteolysis"/>
    <property type="evidence" value="ECO:0007669"/>
    <property type="project" value="UniProtKB-KW"/>
</dbReference>
<dbReference type="Pfam" id="PF00326">
    <property type="entry name" value="Peptidase_S9"/>
    <property type="match status" value="1"/>
</dbReference>
<dbReference type="GeneID" id="14494066"/>
<evidence type="ECO:0008006" key="12">
    <source>
        <dbReference type="Google" id="ProtNLM"/>
    </source>
</evidence>
<proteinExistence type="inferred from homology"/>
<dbReference type="GO" id="GO:0008236">
    <property type="term" value="F:serine-type peptidase activity"/>
    <property type="evidence" value="ECO:0007669"/>
    <property type="project" value="UniProtKB-KW"/>
</dbReference>
<keyword evidence="4" id="KW-0378">Hydrolase</keyword>
<protein>
    <recommendedName>
        <fullName evidence="12">Peptidase S9 prolyl oligopeptidase catalytic domain-containing protein</fullName>
    </recommendedName>
</protein>
<feature type="transmembrane region" description="Helical" evidence="7">
    <location>
        <begin position="118"/>
        <end position="138"/>
    </location>
</feature>
<feature type="domain" description="Peptidase S9 prolyl oligopeptidase catalytic" evidence="8">
    <location>
        <begin position="711"/>
        <end position="913"/>
    </location>
</feature>
<dbReference type="PANTHER" id="PTHR11731:SF160">
    <property type="entry name" value="DIPEPTIDYL AMINOPEPTIDASE A"/>
    <property type="match status" value="1"/>
</dbReference>
<dbReference type="OrthoDB" id="16520at2759"/>
<dbReference type="GO" id="GO:0004177">
    <property type="term" value="F:aminopeptidase activity"/>
    <property type="evidence" value="ECO:0007669"/>
    <property type="project" value="UniProtKB-KW"/>
</dbReference>
<dbReference type="AlphaFoldDB" id="I2GYP0"/>
<evidence type="ECO:0000256" key="3">
    <source>
        <dbReference type="ARBA" id="ARBA00022670"/>
    </source>
</evidence>
<keyword evidence="6" id="KW-0325">Glycoprotein</keyword>
<dbReference type="InterPro" id="IPR002469">
    <property type="entry name" value="Peptidase_S9B_N"/>
</dbReference>
<dbReference type="EMBL" id="HE806317">
    <property type="protein sequence ID" value="CCH59242.1"/>
    <property type="molecule type" value="Genomic_DNA"/>
</dbReference>
<dbReference type="GO" id="GO:0005886">
    <property type="term" value="C:plasma membrane"/>
    <property type="evidence" value="ECO:0007669"/>
    <property type="project" value="TreeGrafter"/>
</dbReference>
<feature type="domain" description="Dipeptidylpeptidase IV N-terminal" evidence="9">
    <location>
        <begin position="241"/>
        <end position="614"/>
    </location>
</feature>
<dbReference type="STRING" id="1071380.I2GYP0"/>
<evidence type="ECO:0000256" key="1">
    <source>
        <dbReference type="ARBA" id="ARBA00006150"/>
    </source>
</evidence>
<dbReference type="Pfam" id="PF00930">
    <property type="entry name" value="DPPIV_N"/>
    <property type="match status" value="1"/>
</dbReference>
<dbReference type="eggNOG" id="KOG2100">
    <property type="taxonomic scope" value="Eukaryota"/>
</dbReference>
<dbReference type="MEROPS" id="S09.005"/>
<dbReference type="SUPFAM" id="SSF82171">
    <property type="entry name" value="DPP6 N-terminal domain-like"/>
    <property type="match status" value="1"/>
</dbReference>
<dbReference type="GO" id="GO:0007323">
    <property type="term" value="P:peptide pheromone maturation"/>
    <property type="evidence" value="ECO:0007669"/>
    <property type="project" value="EnsemblFungi"/>
</dbReference>
<dbReference type="Proteomes" id="UP000002866">
    <property type="component" value="Chromosome 2"/>
</dbReference>
<dbReference type="HOGENOM" id="CLU_006105_0_1_1"/>
<dbReference type="GO" id="GO:0008239">
    <property type="term" value="F:dipeptidyl-peptidase activity"/>
    <property type="evidence" value="ECO:0007669"/>
    <property type="project" value="TreeGrafter"/>
</dbReference>
<keyword evidence="7" id="KW-0472">Membrane</keyword>
<gene>
    <name evidence="10" type="primary">TBLA0B04040</name>
    <name evidence="10" type="ORF">TBLA_0B04040</name>
</gene>
<keyword evidence="7" id="KW-0812">Transmembrane</keyword>
<evidence type="ECO:0000313" key="10">
    <source>
        <dbReference type="EMBL" id="CCH59242.1"/>
    </source>
</evidence>
<dbReference type="InterPro" id="IPR050278">
    <property type="entry name" value="Serine_Prot_S9B/DPPIV"/>
</dbReference>
<sequence>MSNSTRSHKRKNSHLFLQRTNSDSYLASEYNNMDSNYDNLQSSISETLMPLEDNLNDTSIYNNANNNNANATNNNTNNRNKFPAEQFDIEEQRDALADQSLWSFFKPRKSDAMRRRSSLPIVILSFFCFLLIAIILLFRESKLIHDKNHFDISTRNFGIETVLDGDFLPSFKPFHFITHPHSFALSQDEDPGLYWTLNDDSTRFVARQLFDESFEKDLTLGTAGFKYNDILHNIHAIEINYDLNKILLGSDLEVQFRHSTTGYYWLKYLNTNEIEPITPLENQIVKLSYAKFSPRYNFIYFVYENNLYLKNINNANSKVIQLTNDGSLDILNGKPDWVYEEEVLAKDSAFWWSSDESNFVFAKFNDSKVGKYSIPKYTSDDDKLYSTQKVINYPKPGTANPLVSMYLYNFQQGVMFDINLMDDTLGVDYILYDVIWIDSNHVMFKLTDRTSKIMEIKIFNVELNKFILTNSFNSSSYNGWFEKQKVTLPIPSNIEKYRMDSGYINIEVDMDSGFNHLFYYPKVNSVEKIQLTKGDWEISGSKGIVGYEFDTDTIFFMSNRINSLSQQLYSVRINDPLNVNLLQDPKNGENYYHFTFSQSGRFAMMEYAGPSVPTRYAGYLTDLVSPDIDQNKHIINLTKNHELSESLSKFDLPITSFKTIRIPDSHLDINVVEIKPRNMNPKKKYPILVNVYGGPGSQTFSTKFNIFMENAVTSGLDAIVLQIEPRGTGGKGWPFKTWAKEKIGYWEPRDITEITRKFIKENSPYIDEERVAIWGWSYGGFATLKTIEYDEGKTFKYAMAVAPVTNWATYDSIYTERYMNKPIDNPSGYIEISKINNFAAFGKLERFLIMHGTADDNVHIQNTFKFLDEMDIHDIRNYDTHIFPDSDHSISHHNAQDIVYQKLYYWLENAFTKKFDTLSY</sequence>
<dbReference type="GO" id="GO:0005802">
    <property type="term" value="C:trans-Golgi network"/>
    <property type="evidence" value="ECO:0007669"/>
    <property type="project" value="EnsemblFungi"/>
</dbReference>
<evidence type="ECO:0000256" key="2">
    <source>
        <dbReference type="ARBA" id="ARBA00022438"/>
    </source>
</evidence>
<dbReference type="InParanoid" id="I2GYP0"/>
<evidence type="ECO:0000256" key="6">
    <source>
        <dbReference type="ARBA" id="ARBA00023180"/>
    </source>
</evidence>
<dbReference type="FunFam" id="3.40.50.1820:FF:000003">
    <property type="entry name" value="Dipeptidyl peptidase 4"/>
    <property type="match status" value="1"/>
</dbReference>
<dbReference type="FunCoup" id="I2GYP0">
    <property type="interactions" value="329"/>
</dbReference>
<keyword evidence="11" id="KW-1185">Reference proteome</keyword>
<reference evidence="10 11" key="1">
    <citation type="journal article" date="2011" name="Proc. Natl. Acad. Sci. U.S.A.">
        <title>Evolutionary erosion of yeast sex chromosomes by mating-type switching accidents.</title>
        <authorList>
            <person name="Gordon J.L."/>
            <person name="Armisen D."/>
            <person name="Proux-Wera E."/>
            <person name="Oheigeartaigh S.S."/>
            <person name="Byrne K.P."/>
            <person name="Wolfe K.H."/>
        </authorList>
    </citation>
    <scope>NUCLEOTIDE SEQUENCE [LARGE SCALE GENOMIC DNA]</scope>
    <source>
        <strain evidence="11">ATCC 34711 / CBS 6284 / DSM 70876 / NBRC 10599 / NRRL Y-10934 / UCD 77-7</strain>
    </source>
</reference>
<evidence type="ECO:0000256" key="7">
    <source>
        <dbReference type="SAM" id="Phobius"/>
    </source>
</evidence>
<accession>I2GYP0</accession>